<protein>
    <submittedName>
        <fullName evidence="3">Amino acid ABC transporter substrate-binding protein</fullName>
    </submittedName>
</protein>
<dbReference type="PANTHER" id="PTHR38834:SF3">
    <property type="entry name" value="SOLUTE-BINDING PROTEIN FAMILY 3_N-TERMINAL DOMAIN-CONTAINING PROTEIN"/>
    <property type="match status" value="1"/>
</dbReference>
<dbReference type="Gene3D" id="3.40.190.10">
    <property type="entry name" value="Periplasmic binding protein-like II"/>
    <property type="match status" value="2"/>
</dbReference>
<organism evidence="3 4">
    <name type="scientific">Pseudodesulfovibrio nedwellii</name>
    <dbReference type="NCBI Taxonomy" id="2973072"/>
    <lineage>
        <taxon>Bacteria</taxon>
        <taxon>Pseudomonadati</taxon>
        <taxon>Thermodesulfobacteriota</taxon>
        <taxon>Desulfovibrionia</taxon>
        <taxon>Desulfovibrionales</taxon>
        <taxon>Desulfovibrionaceae</taxon>
    </lineage>
</organism>
<proteinExistence type="predicted"/>
<name>A0ABN6S5N0_9BACT</name>
<evidence type="ECO:0000313" key="4">
    <source>
        <dbReference type="Proteomes" id="UP001317742"/>
    </source>
</evidence>
<keyword evidence="4" id="KW-1185">Reference proteome</keyword>
<evidence type="ECO:0000256" key="1">
    <source>
        <dbReference type="SAM" id="SignalP"/>
    </source>
</evidence>
<dbReference type="PANTHER" id="PTHR38834">
    <property type="entry name" value="PERIPLASMIC SUBSTRATE BINDING PROTEIN FAMILY 3"/>
    <property type="match status" value="1"/>
</dbReference>
<evidence type="ECO:0000313" key="3">
    <source>
        <dbReference type="EMBL" id="BDQ37618.1"/>
    </source>
</evidence>
<keyword evidence="1" id="KW-0732">Signal</keyword>
<dbReference type="InterPro" id="IPR001638">
    <property type="entry name" value="Solute-binding_3/MltF_N"/>
</dbReference>
<dbReference type="Proteomes" id="UP001317742">
    <property type="component" value="Chromosome"/>
</dbReference>
<reference evidence="3 4" key="1">
    <citation type="submission" date="2022-08" db="EMBL/GenBank/DDBJ databases">
        <title>Genome Sequence of the sulphate-reducing bacterium, Pseudodesulfovibrio sp. SYK.</title>
        <authorList>
            <person name="Kondo R."/>
            <person name="Kataoka T."/>
        </authorList>
    </citation>
    <scope>NUCLEOTIDE SEQUENCE [LARGE SCALE GENOMIC DNA]</scope>
    <source>
        <strain evidence="3 4">SYK</strain>
    </source>
</reference>
<gene>
    <name evidence="3" type="ORF">SYK_19780</name>
</gene>
<feature type="domain" description="Solute-binding protein family 3/N-terminal" evidence="2">
    <location>
        <begin position="30"/>
        <end position="247"/>
    </location>
</feature>
<accession>A0ABN6S5N0</accession>
<sequence length="248" mass="28271">MKRNVWLLVAIFCLAIGSTPVQADGPVFLTEENPPFNHMYAGTISGIATDVLLRMTAIAHTPLKREEIQILPWARGYQRLQNSPNVILYSMARTSNREGLFQWIGPIMKVKGVLIARKKDGIRINNLISDTQHRVIGTIRESASEHILLSKGVSTHSLQRLHDIKLNVQKLMSGRVDMVAMTETTFWYYVKELKYDPELFKIVHILMESSFYYGVSSDMNPTLVDRLQKALDQITASGERDRIISHYQ</sequence>
<dbReference type="Pfam" id="PF00497">
    <property type="entry name" value="SBP_bac_3"/>
    <property type="match status" value="1"/>
</dbReference>
<dbReference type="RefSeq" id="WP_281760136.1">
    <property type="nucleotide sequence ID" value="NZ_AP026709.1"/>
</dbReference>
<evidence type="ECO:0000259" key="2">
    <source>
        <dbReference type="Pfam" id="PF00497"/>
    </source>
</evidence>
<feature type="signal peptide" evidence="1">
    <location>
        <begin position="1"/>
        <end position="23"/>
    </location>
</feature>
<feature type="chain" id="PRO_5045354174" evidence="1">
    <location>
        <begin position="24"/>
        <end position="248"/>
    </location>
</feature>
<dbReference type="EMBL" id="AP026709">
    <property type="protein sequence ID" value="BDQ37618.1"/>
    <property type="molecule type" value="Genomic_DNA"/>
</dbReference>
<dbReference type="SUPFAM" id="SSF53850">
    <property type="entry name" value="Periplasmic binding protein-like II"/>
    <property type="match status" value="1"/>
</dbReference>